<protein>
    <submittedName>
        <fullName evidence="1">Uncharacterized protein</fullName>
    </submittedName>
</protein>
<name>A0ACC3YGM1_COLTU</name>
<dbReference type="Proteomes" id="UP000805649">
    <property type="component" value="Unassembled WGS sequence"/>
</dbReference>
<evidence type="ECO:0000313" key="2">
    <source>
        <dbReference type="Proteomes" id="UP000805649"/>
    </source>
</evidence>
<sequence>MPRHTDAKSHPRPCPHASCSWAPGSDGNTLREHMLKTHGRTRNLSCCKQVMGQDNKDIILHREGCVLHPDSQRLSQAVSDSQEVKPEAEEFFLECCITLLFKSSK</sequence>
<gene>
    <name evidence="1" type="ORF">CTRU02_213736</name>
</gene>
<comment type="caution">
    <text evidence="1">The sequence shown here is derived from an EMBL/GenBank/DDBJ whole genome shotgun (WGS) entry which is preliminary data.</text>
</comment>
<reference evidence="1 2" key="1">
    <citation type="journal article" date="2020" name="Phytopathology">
        <title>Genome Sequence Resources of Colletotrichum truncatum, C. plurivorum, C. musicola, and C. sojae: Four Species Pathogenic to Soybean (Glycine max).</title>
        <authorList>
            <person name="Rogerio F."/>
            <person name="Boufleur T.R."/>
            <person name="Ciampi-Guillardi M."/>
            <person name="Sukno S.A."/>
            <person name="Thon M.R."/>
            <person name="Massola Junior N.S."/>
            <person name="Baroncelli R."/>
        </authorList>
    </citation>
    <scope>NUCLEOTIDE SEQUENCE [LARGE SCALE GENOMIC DNA]</scope>
    <source>
        <strain evidence="1 2">CMES1059</strain>
    </source>
</reference>
<organism evidence="1 2">
    <name type="scientific">Colletotrichum truncatum</name>
    <name type="common">Anthracnose fungus</name>
    <name type="synonym">Colletotrichum capsici</name>
    <dbReference type="NCBI Taxonomy" id="5467"/>
    <lineage>
        <taxon>Eukaryota</taxon>
        <taxon>Fungi</taxon>
        <taxon>Dikarya</taxon>
        <taxon>Ascomycota</taxon>
        <taxon>Pezizomycotina</taxon>
        <taxon>Sordariomycetes</taxon>
        <taxon>Hypocreomycetidae</taxon>
        <taxon>Glomerellales</taxon>
        <taxon>Glomerellaceae</taxon>
        <taxon>Colletotrichum</taxon>
        <taxon>Colletotrichum truncatum species complex</taxon>
    </lineage>
</organism>
<keyword evidence="2" id="KW-1185">Reference proteome</keyword>
<dbReference type="EMBL" id="VUJX02000010">
    <property type="protein sequence ID" value="KAL0931001.1"/>
    <property type="molecule type" value="Genomic_DNA"/>
</dbReference>
<proteinExistence type="predicted"/>
<accession>A0ACC3YGM1</accession>
<evidence type="ECO:0000313" key="1">
    <source>
        <dbReference type="EMBL" id="KAL0931001.1"/>
    </source>
</evidence>